<comment type="caution">
    <text evidence="1">The sequence shown here is derived from an EMBL/GenBank/DDBJ whole genome shotgun (WGS) entry which is preliminary data.</text>
</comment>
<proteinExistence type="predicted"/>
<evidence type="ECO:0000313" key="1">
    <source>
        <dbReference type="EMBL" id="KAI4566635.1"/>
    </source>
</evidence>
<sequence length="121" mass="13644">MEGTRINSLVWEDSTRYRTSLCTTTIEPLEPPRSRNCCAHALEPVRHKTSHGNEKPVPPNKEQAPLAGGRESPCEQQTPNTDRPAPRKIFFNAEEIYTCSLFTQICHTSRHSSGKKDLRLG</sequence>
<evidence type="ECO:0000313" key="2">
    <source>
        <dbReference type="Proteomes" id="UP001057279"/>
    </source>
</evidence>
<gene>
    <name evidence="1" type="ORF">MJG53_015312</name>
</gene>
<name>A0ACB9UFD8_9CETA</name>
<reference evidence="1" key="1">
    <citation type="submission" date="2022-03" db="EMBL/GenBank/DDBJ databases">
        <title>Genomic analyses of argali, domestic sheep and their hybrids provide insights into chromosomal evolution, heterosis and genetic basis of agronomic traits.</title>
        <authorList>
            <person name="Li M."/>
        </authorList>
    </citation>
    <scope>NUCLEOTIDE SEQUENCE</scope>
    <source>
        <strain evidence="1">F1 hybrid</strain>
    </source>
</reference>
<protein>
    <submittedName>
        <fullName evidence="1">Uncharacterized protein</fullName>
    </submittedName>
</protein>
<dbReference type="EMBL" id="CM043043">
    <property type="protein sequence ID" value="KAI4566635.1"/>
    <property type="molecule type" value="Genomic_DNA"/>
</dbReference>
<accession>A0ACB9UFD8</accession>
<keyword evidence="2" id="KW-1185">Reference proteome</keyword>
<organism evidence="1 2">
    <name type="scientific">Ovis ammon polii x Ovis aries</name>
    <dbReference type="NCBI Taxonomy" id="2918886"/>
    <lineage>
        <taxon>Eukaryota</taxon>
        <taxon>Metazoa</taxon>
        <taxon>Chordata</taxon>
        <taxon>Craniata</taxon>
        <taxon>Vertebrata</taxon>
        <taxon>Euteleostomi</taxon>
        <taxon>Mammalia</taxon>
        <taxon>Eutheria</taxon>
        <taxon>Laurasiatheria</taxon>
        <taxon>Artiodactyla</taxon>
        <taxon>Ruminantia</taxon>
        <taxon>Pecora</taxon>
        <taxon>Bovidae</taxon>
        <taxon>Caprinae</taxon>
        <taxon>Ovis</taxon>
    </lineage>
</organism>
<dbReference type="Proteomes" id="UP001057279">
    <property type="component" value="Linkage Group LG18"/>
</dbReference>